<evidence type="ECO:0000313" key="4">
    <source>
        <dbReference type="Proteomes" id="UP000642876"/>
    </source>
</evidence>
<accession>A0A7H0K020</accession>
<dbReference type="EMBL" id="CP061032">
    <property type="protein sequence ID" value="QNP90636.1"/>
    <property type="molecule type" value="Genomic_DNA"/>
</dbReference>
<name>A0A7H0K020_9CORY</name>
<dbReference type="Proteomes" id="UP000516235">
    <property type="component" value="Chromosome"/>
</dbReference>
<evidence type="ECO:0000313" key="3">
    <source>
        <dbReference type="Proteomes" id="UP000516235"/>
    </source>
</evidence>
<sequence length="61" mass="6735">MDIQIVKGNPTEAELQALTEVLLQLQRERKQAGVQPDANMWGAPHPATAFNPHAFDSAAYF</sequence>
<dbReference type="GO" id="GO:0004658">
    <property type="term" value="F:propionyl-CoA carboxylase activity"/>
    <property type="evidence" value="ECO:0007669"/>
    <property type="project" value="InterPro"/>
</dbReference>
<proteinExistence type="predicted"/>
<dbReference type="KEGG" id="cluj:IAU68_02285"/>
<evidence type="ECO:0000313" key="2">
    <source>
        <dbReference type="EMBL" id="QNP90636.1"/>
    </source>
</evidence>
<dbReference type="InterPro" id="IPR032716">
    <property type="entry name" value="ACC_epsilon"/>
</dbReference>
<dbReference type="RefSeq" id="WP_171194242.1">
    <property type="nucleotide sequence ID" value="NZ_CP061032.1"/>
</dbReference>
<protein>
    <submittedName>
        <fullName evidence="2">Acyl-CoA carboxylase subunit epsilon</fullName>
    </submittedName>
</protein>
<evidence type="ECO:0000313" key="1">
    <source>
        <dbReference type="EMBL" id="MBC3179074.1"/>
    </source>
</evidence>
<dbReference type="Pfam" id="PF13822">
    <property type="entry name" value="ACC_epsilon"/>
    <property type="match status" value="1"/>
</dbReference>
<organism evidence="2 3">
    <name type="scientific">Corynebacterium lujinxingii</name>
    <dbReference type="NCBI Taxonomy" id="2763010"/>
    <lineage>
        <taxon>Bacteria</taxon>
        <taxon>Bacillati</taxon>
        <taxon>Actinomycetota</taxon>
        <taxon>Actinomycetes</taxon>
        <taxon>Mycobacteriales</taxon>
        <taxon>Corynebacteriaceae</taxon>
        <taxon>Corynebacterium</taxon>
    </lineage>
</organism>
<dbReference type="Proteomes" id="UP000642876">
    <property type="component" value="Unassembled WGS sequence"/>
</dbReference>
<gene>
    <name evidence="1" type="ORF">H7348_07090</name>
    <name evidence="2" type="ORF">IAU68_02285</name>
</gene>
<dbReference type="AlphaFoldDB" id="A0A7H0K020"/>
<dbReference type="EMBL" id="JACMYE010000005">
    <property type="protein sequence ID" value="MBC3179074.1"/>
    <property type="molecule type" value="Genomic_DNA"/>
</dbReference>
<dbReference type="GO" id="GO:0003989">
    <property type="term" value="F:acetyl-CoA carboxylase activity"/>
    <property type="evidence" value="ECO:0007669"/>
    <property type="project" value="InterPro"/>
</dbReference>
<keyword evidence="4" id="KW-1185">Reference proteome</keyword>
<reference evidence="3 4" key="1">
    <citation type="submission" date="2020-08" db="EMBL/GenBank/DDBJ databases">
        <title>novel species in genus Corynebacterium.</title>
        <authorList>
            <person name="Zhang G."/>
        </authorList>
    </citation>
    <scope>NUCLEOTIDE SEQUENCE [LARGE SCALE GENOMIC DNA]</scope>
    <source>
        <strain evidence="3 4">zg-917</strain>
        <strain evidence="2">Zg-917</strain>
    </source>
</reference>